<dbReference type="Proteomes" id="UP000269692">
    <property type="component" value="Unassembled WGS sequence"/>
</dbReference>
<name>A0A3L7AHV1_9HYPH</name>
<evidence type="ECO:0000313" key="3">
    <source>
        <dbReference type="Proteomes" id="UP000269692"/>
    </source>
</evidence>
<feature type="domain" description="Glyoxalase-like" evidence="1">
    <location>
        <begin position="14"/>
        <end position="115"/>
    </location>
</feature>
<proteinExistence type="predicted"/>
<dbReference type="InterPro" id="IPR041581">
    <property type="entry name" value="Glyoxalase_6"/>
</dbReference>
<sequence>MAAHLTNFEIYGGEPGQLVEFYAALFGWRIEKTPGIDYWRIEVGADAPALATGGLTHPPGFGSHGWLPFVQVSSCADALATAERLGGTVLKERTAVPRVAWHGVIADPAGNRFLVWEPDPTAFPPPEPD</sequence>
<evidence type="ECO:0000313" key="2">
    <source>
        <dbReference type="EMBL" id="RLP79624.1"/>
    </source>
</evidence>
<dbReference type="Pfam" id="PF18029">
    <property type="entry name" value="Glyoxalase_6"/>
    <property type="match status" value="1"/>
</dbReference>
<dbReference type="EMBL" id="RCTF01000005">
    <property type="protein sequence ID" value="RLP79624.1"/>
    <property type="molecule type" value="Genomic_DNA"/>
</dbReference>
<dbReference type="InterPro" id="IPR029068">
    <property type="entry name" value="Glyas_Bleomycin-R_OHBP_Dase"/>
</dbReference>
<reference evidence="2 3" key="1">
    <citation type="submission" date="2018-10" db="EMBL/GenBank/DDBJ databases">
        <title>Xanthobacter tagetidis genome sequencing and assembly.</title>
        <authorList>
            <person name="Maclea K.S."/>
            <person name="Goen A.E."/>
            <person name="Fatima S.A."/>
        </authorList>
    </citation>
    <scope>NUCLEOTIDE SEQUENCE [LARGE SCALE GENOMIC DNA]</scope>
    <source>
        <strain evidence="2 3">ATCC 700314</strain>
    </source>
</reference>
<dbReference type="SUPFAM" id="SSF54593">
    <property type="entry name" value="Glyoxalase/Bleomycin resistance protein/Dihydroxybiphenyl dioxygenase"/>
    <property type="match status" value="1"/>
</dbReference>
<protein>
    <recommendedName>
        <fullName evidence="1">Glyoxalase-like domain-containing protein</fullName>
    </recommendedName>
</protein>
<organism evidence="2 3">
    <name type="scientific">Xanthobacter tagetidis</name>
    <dbReference type="NCBI Taxonomy" id="60216"/>
    <lineage>
        <taxon>Bacteria</taxon>
        <taxon>Pseudomonadati</taxon>
        <taxon>Pseudomonadota</taxon>
        <taxon>Alphaproteobacteria</taxon>
        <taxon>Hyphomicrobiales</taxon>
        <taxon>Xanthobacteraceae</taxon>
        <taxon>Xanthobacter</taxon>
    </lineage>
</organism>
<dbReference type="Gene3D" id="3.10.180.10">
    <property type="entry name" value="2,3-Dihydroxybiphenyl 1,2-Dioxygenase, domain 1"/>
    <property type="match status" value="1"/>
</dbReference>
<comment type="caution">
    <text evidence="2">The sequence shown here is derived from an EMBL/GenBank/DDBJ whole genome shotgun (WGS) entry which is preliminary data.</text>
</comment>
<dbReference type="RefSeq" id="WP_121622834.1">
    <property type="nucleotide sequence ID" value="NZ_JACIIW010000001.1"/>
</dbReference>
<keyword evidence="3" id="KW-1185">Reference proteome</keyword>
<evidence type="ECO:0000259" key="1">
    <source>
        <dbReference type="Pfam" id="PF18029"/>
    </source>
</evidence>
<accession>A0A3L7AHV1</accession>
<dbReference type="AlphaFoldDB" id="A0A3L7AHV1"/>
<gene>
    <name evidence="2" type="ORF">D9R14_08195</name>
</gene>
<dbReference type="OrthoDB" id="9790149at2"/>